<feature type="domain" description="Nephrocystin 3-like N-terminal" evidence="3">
    <location>
        <begin position="68"/>
        <end position="239"/>
    </location>
</feature>
<dbReference type="PANTHER" id="PTHR10039:SF17">
    <property type="entry name" value="FUNGAL STAND N-TERMINAL GOODBYE DOMAIN-CONTAINING PROTEIN-RELATED"/>
    <property type="match status" value="1"/>
</dbReference>
<dbReference type="PANTHER" id="PTHR10039">
    <property type="entry name" value="AMELOGENIN"/>
    <property type="match status" value="1"/>
</dbReference>
<gene>
    <name evidence="4" type="ORF">FA13DRAFT_1816105</name>
</gene>
<comment type="caution">
    <text evidence="4">The sequence shown here is derived from an EMBL/GenBank/DDBJ whole genome shotgun (WGS) entry which is preliminary data.</text>
</comment>
<keyword evidence="1" id="KW-0677">Repeat</keyword>
<dbReference type="STRING" id="71717.A0A4Y7T1Q4"/>
<evidence type="ECO:0000256" key="1">
    <source>
        <dbReference type="ARBA" id="ARBA00022737"/>
    </source>
</evidence>
<dbReference type="InterPro" id="IPR056884">
    <property type="entry name" value="NPHP3-like_N"/>
</dbReference>
<dbReference type="Gene3D" id="3.40.50.300">
    <property type="entry name" value="P-loop containing nucleotide triphosphate hydrolases"/>
    <property type="match status" value="1"/>
</dbReference>
<evidence type="ECO:0000313" key="4">
    <source>
        <dbReference type="EMBL" id="TEB27884.1"/>
    </source>
</evidence>
<feature type="region of interest" description="Disordered" evidence="2">
    <location>
        <begin position="512"/>
        <end position="531"/>
    </location>
</feature>
<evidence type="ECO:0000259" key="3">
    <source>
        <dbReference type="Pfam" id="PF24883"/>
    </source>
</evidence>
<dbReference type="SUPFAM" id="SSF52540">
    <property type="entry name" value="P-loop containing nucleoside triphosphate hydrolases"/>
    <property type="match status" value="1"/>
</dbReference>
<dbReference type="OrthoDB" id="4760524at2759"/>
<organism evidence="4 5">
    <name type="scientific">Coprinellus micaceus</name>
    <name type="common">Glistening ink-cap mushroom</name>
    <name type="synonym">Coprinus micaceus</name>
    <dbReference type="NCBI Taxonomy" id="71717"/>
    <lineage>
        <taxon>Eukaryota</taxon>
        <taxon>Fungi</taxon>
        <taxon>Dikarya</taxon>
        <taxon>Basidiomycota</taxon>
        <taxon>Agaricomycotina</taxon>
        <taxon>Agaricomycetes</taxon>
        <taxon>Agaricomycetidae</taxon>
        <taxon>Agaricales</taxon>
        <taxon>Agaricineae</taxon>
        <taxon>Psathyrellaceae</taxon>
        <taxon>Coprinellus</taxon>
    </lineage>
</organism>
<dbReference type="EMBL" id="QPFP01000036">
    <property type="protein sequence ID" value="TEB27884.1"/>
    <property type="molecule type" value="Genomic_DNA"/>
</dbReference>
<name>A0A4Y7T1Q4_COPMI</name>
<evidence type="ECO:0000313" key="5">
    <source>
        <dbReference type="Proteomes" id="UP000298030"/>
    </source>
</evidence>
<dbReference type="Pfam" id="PF24883">
    <property type="entry name" value="NPHP3_N"/>
    <property type="match status" value="1"/>
</dbReference>
<dbReference type="InterPro" id="IPR027417">
    <property type="entry name" value="P-loop_NTPase"/>
</dbReference>
<keyword evidence="5" id="KW-1185">Reference proteome</keyword>
<evidence type="ECO:0000256" key="2">
    <source>
        <dbReference type="SAM" id="MobiDB-lite"/>
    </source>
</evidence>
<protein>
    <recommendedName>
        <fullName evidence="3">Nephrocystin 3-like N-terminal domain-containing protein</fullName>
    </recommendedName>
</protein>
<sequence>MDTDEKKRGEGSQHFFEGAHHFGVRQITYIGNYFADSQSNMDLLPILDASHTRNRRTSPPDSNCLPGTQQKVLEDIRAWVEDDNVTEANHIFWLCGPVGCGKSAISQAVSEEFDAKGRLVGSFFFFRGSGDRSRISRMAVTLAAQMAEALPKTAPLVEATLAKPFGLQGASITAQFQQLIWSPLRAVFFCWWRKGPFLVVIDGLDECEDHESVEEFTAQLLDFFKQNPRFPLRFLLASRVEEHIRKRISRVEVRLENLKDHLPEGDILKVVRHSFKEAAEFDRIIRSHGGSWPSEEDVGLLIKHANGSFIFIRTLLNFILGLRVQYHDGLTPMDRFKLALGMHPGLDGLYTETLQRAQHIPEFQDVILTISLLVQPLSISLLSQLLGMPRARVVNVLIPLQSIIYVPGDDDTDVTLFHTSLRDFMIDEQRSIQLFPLGTLQNQKDRLAYRCLQHAVKLAIDDFRHITEPLTYIEHQWSYYWRQLGQQRMKGHCQFLFGLAVSAPKTHIRNGLGVLPGKSPRCPGGDGPLPA</sequence>
<proteinExistence type="predicted"/>
<dbReference type="AlphaFoldDB" id="A0A4Y7T1Q4"/>
<accession>A0A4Y7T1Q4</accession>
<dbReference type="Proteomes" id="UP000298030">
    <property type="component" value="Unassembled WGS sequence"/>
</dbReference>
<reference evidence="4 5" key="1">
    <citation type="journal article" date="2019" name="Nat. Ecol. Evol.">
        <title>Megaphylogeny resolves global patterns of mushroom evolution.</title>
        <authorList>
            <person name="Varga T."/>
            <person name="Krizsan K."/>
            <person name="Foldi C."/>
            <person name="Dima B."/>
            <person name="Sanchez-Garcia M."/>
            <person name="Sanchez-Ramirez S."/>
            <person name="Szollosi G.J."/>
            <person name="Szarkandi J.G."/>
            <person name="Papp V."/>
            <person name="Albert L."/>
            <person name="Andreopoulos W."/>
            <person name="Angelini C."/>
            <person name="Antonin V."/>
            <person name="Barry K.W."/>
            <person name="Bougher N.L."/>
            <person name="Buchanan P."/>
            <person name="Buyck B."/>
            <person name="Bense V."/>
            <person name="Catcheside P."/>
            <person name="Chovatia M."/>
            <person name="Cooper J."/>
            <person name="Damon W."/>
            <person name="Desjardin D."/>
            <person name="Finy P."/>
            <person name="Geml J."/>
            <person name="Haridas S."/>
            <person name="Hughes K."/>
            <person name="Justo A."/>
            <person name="Karasinski D."/>
            <person name="Kautmanova I."/>
            <person name="Kiss B."/>
            <person name="Kocsube S."/>
            <person name="Kotiranta H."/>
            <person name="LaButti K.M."/>
            <person name="Lechner B.E."/>
            <person name="Liimatainen K."/>
            <person name="Lipzen A."/>
            <person name="Lukacs Z."/>
            <person name="Mihaltcheva S."/>
            <person name="Morgado L.N."/>
            <person name="Niskanen T."/>
            <person name="Noordeloos M.E."/>
            <person name="Ohm R.A."/>
            <person name="Ortiz-Santana B."/>
            <person name="Ovrebo C."/>
            <person name="Racz N."/>
            <person name="Riley R."/>
            <person name="Savchenko A."/>
            <person name="Shiryaev A."/>
            <person name="Soop K."/>
            <person name="Spirin V."/>
            <person name="Szebenyi C."/>
            <person name="Tomsovsky M."/>
            <person name="Tulloss R.E."/>
            <person name="Uehling J."/>
            <person name="Grigoriev I.V."/>
            <person name="Vagvolgyi C."/>
            <person name="Papp T."/>
            <person name="Martin F.M."/>
            <person name="Miettinen O."/>
            <person name="Hibbett D.S."/>
            <person name="Nagy L.G."/>
        </authorList>
    </citation>
    <scope>NUCLEOTIDE SEQUENCE [LARGE SCALE GENOMIC DNA]</scope>
    <source>
        <strain evidence="4 5">FP101781</strain>
    </source>
</reference>